<dbReference type="HOGENOM" id="CLU_2992638_0_0_9"/>
<organism evidence="1 2">
    <name type="scientific">Pelosinus fermentans JBW45</name>
    <dbReference type="NCBI Taxonomy" id="1192197"/>
    <lineage>
        <taxon>Bacteria</taxon>
        <taxon>Bacillati</taxon>
        <taxon>Bacillota</taxon>
        <taxon>Negativicutes</taxon>
        <taxon>Selenomonadales</taxon>
        <taxon>Sporomusaceae</taxon>
        <taxon>Pelosinus</taxon>
    </lineage>
</organism>
<sequence>MKPRQPFGIQNGANSCGIIRKMGECNTLPMGVFYCLLRNGGMICEKKESFIYIRISY</sequence>
<dbReference type="EMBL" id="CP010978">
    <property type="protein sequence ID" value="AJQ27424.1"/>
    <property type="molecule type" value="Genomic_DNA"/>
</dbReference>
<dbReference type="AlphaFoldDB" id="I9NXR6"/>
<dbReference type="KEGG" id="pft:JBW_02074"/>
<dbReference type="STRING" id="1192197.JBW_02074"/>
<dbReference type="Proteomes" id="UP000005361">
    <property type="component" value="Chromosome"/>
</dbReference>
<proteinExistence type="predicted"/>
<protein>
    <submittedName>
        <fullName evidence="1">Uncharacterized protein</fullName>
    </submittedName>
</protein>
<reference evidence="1 2" key="1">
    <citation type="journal article" date="2015" name="Genome Announc.">
        <title>Complete Genome Sequence of Pelosinus fermentans JBW45, a Member of a Remarkably Competitive Group of Negativicutes in the Firmicutes Phylum.</title>
        <authorList>
            <person name="De Leon K.B."/>
            <person name="Utturkar S.M."/>
            <person name="Camilleri L.B."/>
            <person name="Elias D.A."/>
            <person name="Arkin A.P."/>
            <person name="Fields M.W."/>
            <person name="Brown S.D."/>
            <person name="Wall J.D."/>
        </authorList>
    </citation>
    <scope>NUCLEOTIDE SEQUENCE [LARGE SCALE GENOMIC DNA]</scope>
    <source>
        <strain evidence="1 2">JBW45</strain>
    </source>
</reference>
<accession>I9NXR6</accession>
<evidence type="ECO:0000313" key="2">
    <source>
        <dbReference type="Proteomes" id="UP000005361"/>
    </source>
</evidence>
<name>I9NXR6_9FIRM</name>
<evidence type="ECO:0000313" key="1">
    <source>
        <dbReference type="EMBL" id="AJQ27424.1"/>
    </source>
</evidence>
<gene>
    <name evidence="1" type="ORF">JBW_02074</name>
</gene>
<reference evidence="2" key="2">
    <citation type="submission" date="2015-02" db="EMBL/GenBank/DDBJ databases">
        <title>Complete Genome Sequence of Pelosinus fermentans JBW45.</title>
        <authorList>
            <person name="De Leon K.B."/>
            <person name="Utturkar S.M."/>
            <person name="Camilleri L.B."/>
            <person name="Arkin A.P."/>
            <person name="Fields M.W."/>
            <person name="Brown S.D."/>
            <person name="Wall J.D."/>
        </authorList>
    </citation>
    <scope>NUCLEOTIDE SEQUENCE [LARGE SCALE GENOMIC DNA]</scope>
    <source>
        <strain evidence="2">JBW45</strain>
    </source>
</reference>